<feature type="domain" description="HTH araC/xylS-type" evidence="5">
    <location>
        <begin position="168"/>
        <end position="268"/>
    </location>
</feature>
<reference evidence="6 7" key="1">
    <citation type="submission" date="2012-11" db="EMBL/GenBank/DDBJ databases">
        <title>Whole genome sequence of Acidisphaera rubrifaciens HS-AP3.</title>
        <authorList>
            <person name="Azuma Y."/>
            <person name="Higashiura N."/>
            <person name="Hirakawa H."/>
            <person name="Matsushita K."/>
        </authorList>
    </citation>
    <scope>NUCLEOTIDE SEQUENCE [LARGE SCALE GENOMIC DNA]</scope>
    <source>
        <strain evidence="6 7">HS-AP3</strain>
    </source>
</reference>
<dbReference type="SMART" id="SM00342">
    <property type="entry name" value="HTH_ARAC"/>
    <property type="match status" value="1"/>
</dbReference>
<dbReference type="GO" id="GO:0003700">
    <property type="term" value="F:DNA-binding transcription factor activity"/>
    <property type="evidence" value="ECO:0007669"/>
    <property type="project" value="InterPro"/>
</dbReference>
<evidence type="ECO:0000313" key="7">
    <source>
        <dbReference type="Proteomes" id="UP000032680"/>
    </source>
</evidence>
<accession>A0A0D6P4H7</accession>
<dbReference type="PANTHER" id="PTHR46796:SF2">
    <property type="entry name" value="TRANSCRIPTIONAL REGULATORY PROTEIN"/>
    <property type="match status" value="1"/>
</dbReference>
<dbReference type="EMBL" id="BANB01000005">
    <property type="protein sequence ID" value="GAN75789.1"/>
    <property type="molecule type" value="Genomic_DNA"/>
</dbReference>
<gene>
    <name evidence="6" type="ORF">Asru_0005_02</name>
</gene>
<organism evidence="6 7">
    <name type="scientific">Acidisphaera rubrifaciens HS-AP3</name>
    <dbReference type="NCBI Taxonomy" id="1231350"/>
    <lineage>
        <taxon>Bacteria</taxon>
        <taxon>Pseudomonadati</taxon>
        <taxon>Pseudomonadota</taxon>
        <taxon>Alphaproteobacteria</taxon>
        <taxon>Acetobacterales</taxon>
        <taxon>Acetobacteraceae</taxon>
        <taxon>Acidisphaera</taxon>
    </lineage>
</organism>
<dbReference type="Proteomes" id="UP000032680">
    <property type="component" value="Unassembled WGS sequence"/>
</dbReference>
<dbReference type="InterPro" id="IPR050204">
    <property type="entry name" value="AraC_XylS_family_regulators"/>
</dbReference>
<keyword evidence="4" id="KW-0804">Transcription</keyword>
<keyword evidence="2" id="KW-0238">DNA-binding</keyword>
<evidence type="ECO:0000256" key="1">
    <source>
        <dbReference type="ARBA" id="ARBA00023015"/>
    </source>
</evidence>
<dbReference type="AlphaFoldDB" id="A0A0D6P4H7"/>
<evidence type="ECO:0000256" key="3">
    <source>
        <dbReference type="ARBA" id="ARBA00023159"/>
    </source>
</evidence>
<protein>
    <submittedName>
        <fullName evidence="6">Transcriptional regulator AraC</fullName>
    </submittedName>
</protein>
<dbReference type="GO" id="GO:0043565">
    <property type="term" value="F:sequence-specific DNA binding"/>
    <property type="evidence" value="ECO:0007669"/>
    <property type="project" value="InterPro"/>
</dbReference>
<evidence type="ECO:0000259" key="5">
    <source>
        <dbReference type="PROSITE" id="PS01124"/>
    </source>
</evidence>
<dbReference type="OrthoDB" id="9783876at2"/>
<evidence type="ECO:0000256" key="4">
    <source>
        <dbReference type="ARBA" id="ARBA00023163"/>
    </source>
</evidence>
<dbReference type="Gene3D" id="1.10.10.60">
    <property type="entry name" value="Homeodomain-like"/>
    <property type="match status" value="2"/>
</dbReference>
<dbReference type="SUPFAM" id="SSF51215">
    <property type="entry name" value="Regulatory protein AraC"/>
    <property type="match status" value="1"/>
</dbReference>
<dbReference type="PROSITE" id="PS01124">
    <property type="entry name" value="HTH_ARAC_FAMILY_2"/>
    <property type="match status" value="1"/>
</dbReference>
<comment type="caution">
    <text evidence="6">The sequence shown here is derived from an EMBL/GenBank/DDBJ whole genome shotgun (WGS) entry which is preliminary data.</text>
</comment>
<evidence type="ECO:0000313" key="6">
    <source>
        <dbReference type="EMBL" id="GAN75789.1"/>
    </source>
</evidence>
<keyword evidence="7" id="KW-1185">Reference proteome</keyword>
<dbReference type="PANTHER" id="PTHR46796">
    <property type="entry name" value="HTH-TYPE TRANSCRIPTIONAL ACTIVATOR RHAS-RELATED"/>
    <property type="match status" value="1"/>
</dbReference>
<name>A0A0D6P4H7_9PROT</name>
<dbReference type="InterPro" id="IPR018062">
    <property type="entry name" value="HTH_AraC-typ_CS"/>
</dbReference>
<dbReference type="Pfam" id="PF12833">
    <property type="entry name" value="HTH_18"/>
    <property type="match status" value="1"/>
</dbReference>
<keyword evidence="3" id="KW-0010">Activator</keyword>
<dbReference type="InterPro" id="IPR018060">
    <property type="entry name" value="HTH_AraC"/>
</dbReference>
<dbReference type="RefSeq" id="WP_048859529.1">
    <property type="nucleotide sequence ID" value="NZ_BANB01000005.1"/>
</dbReference>
<evidence type="ECO:0000256" key="2">
    <source>
        <dbReference type="ARBA" id="ARBA00023125"/>
    </source>
</evidence>
<proteinExistence type="predicted"/>
<dbReference type="InterPro" id="IPR037923">
    <property type="entry name" value="HTH-like"/>
</dbReference>
<dbReference type="SUPFAM" id="SSF46689">
    <property type="entry name" value="Homeodomain-like"/>
    <property type="match status" value="2"/>
</dbReference>
<dbReference type="InterPro" id="IPR009057">
    <property type="entry name" value="Homeodomain-like_sf"/>
</dbReference>
<keyword evidence="1" id="KW-0805">Transcription regulation</keyword>
<sequence length="271" mass="29682">MSSALRISRGPFGRVALLDMDRSLVRHAHPHCHVLLKMGGDDTQFLVGDRLAPLTDTTAVLVNAWETHAYVHDPARRNAVILALYIEPTWLHAFRRNWAASGAPGFFAGAAGDVTPRIRALARTLVEALTQNAPHEVLLSALMIAVIERFTPWRSVGVSSAAEGAPDWRIRRALGRLIDAGGDMPVRDLARQSGLSRTHFFRLFGRSTGLTPHVFLNMLRVERAVAGVAARDEPLAAIGDRLGFASPTQFSRFFRDHVSVSPRAFRSVLGG</sequence>
<dbReference type="PROSITE" id="PS00041">
    <property type="entry name" value="HTH_ARAC_FAMILY_1"/>
    <property type="match status" value="2"/>
</dbReference>